<feature type="domain" description="PAC" evidence="13">
    <location>
        <begin position="168"/>
        <end position="218"/>
    </location>
</feature>
<dbReference type="InterPro" id="IPR005467">
    <property type="entry name" value="His_kinase_dom"/>
</dbReference>
<protein>
    <recommendedName>
        <fullName evidence="2">histidine kinase</fullName>
        <ecNumber evidence="2">2.7.13.3</ecNumber>
    </recommendedName>
</protein>
<dbReference type="Pfam" id="PF00072">
    <property type="entry name" value="Response_reg"/>
    <property type="match status" value="1"/>
</dbReference>
<evidence type="ECO:0000256" key="2">
    <source>
        <dbReference type="ARBA" id="ARBA00012438"/>
    </source>
</evidence>
<reference evidence="14" key="1">
    <citation type="submission" date="2020-09" db="EMBL/GenBank/DDBJ databases">
        <title>Desulfogranum mesoprofundum gen. nov., sp. nov., a novel mesophilic, sulfate-reducing chemolithoautotroph isolated from a deep-sea hydrothermal vent chimney in the Suiyo Seamount.</title>
        <authorList>
            <person name="Hashimoto Y."/>
            <person name="Nakagawa S."/>
        </authorList>
    </citation>
    <scope>NUCLEOTIDE SEQUENCE</scope>
    <source>
        <strain evidence="14">KT2</strain>
    </source>
</reference>
<keyword evidence="5" id="KW-0418">Kinase</keyword>
<dbReference type="PANTHER" id="PTHR43065">
    <property type="entry name" value="SENSOR HISTIDINE KINASE"/>
    <property type="match status" value="1"/>
</dbReference>
<dbReference type="InterPro" id="IPR003594">
    <property type="entry name" value="HATPase_dom"/>
</dbReference>
<dbReference type="InterPro" id="IPR000014">
    <property type="entry name" value="PAS"/>
</dbReference>
<dbReference type="Pfam" id="PF13426">
    <property type="entry name" value="PAS_9"/>
    <property type="match status" value="1"/>
</dbReference>
<feature type="modified residue" description="4-aspartylphosphate" evidence="8">
    <location>
        <position position="523"/>
    </location>
</feature>
<dbReference type="GO" id="GO:0005524">
    <property type="term" value="F:ATP binding"/>
    <property type="evidence" value="ECO:0007669"/>
    <property type="project" value="UniProtKB-KW"/>
</dbReference>
<gene>
    <name evidence="14" type="ORF">DGMP_32080</name>
</gene>
<evidence type="ECO:0000256" key="1">
    <source>
        <dbReference type="ARBA" id="ARBA00000085"/>
    </source>
</evidence>
<dbReference type="InterPro" id="IPR003661">
    <property type="entry name" value="HisK_dim/P_dom"/>
</dbReference>
<dbReference type="PROSITE" id="PS50112">
    <property type="entry name" value="PAS"/>
    <property type="match status" value="1"/>
</dbReference>
<dbReference type="Pfam" id="PF02518">
    <property type="entry name" value="HATPase_c"/>
    <property type="match status" value="1"/>
</dbReference>
<dbReference type="PANTHER" id="PTHR43065:SF46">
    <property type="entry name" value="C4-DICARBOXYLATE TRANSPORT SENSOR PROTEIN DCTB"/>
    <property type="match status" value="1"/>
</dbReference>
<sequence length="591" mass="66364">MAGIGRKILSGLRAQNIPVIEKGSNKTIFNYEQLKRFNLNESRLPPETIIINKPHSFYDDYRPQIQIIIISIALLLFTIVILVFNIRKRMMAEEALRLSEERFRQLADAGWEAISIHKDGLLLQANEVFFDLFGYTRQELINKQIMDLIFPAECLELVQEKVKNNDINPYEVKGRHKNGSLFPMEIRVREMKFEGENIRMAAMRDLTERKAMEEKLSQSLKLEAIGTLAGGIAHDFNNILSAILGYSELTLLHLPENSQAENHLKKVLDAGNRARSLVQQILTFARESKEELQPVQVSLVVNEALKLLRASLPASIEIRKQISSDSLILGDPTQIHQIIMNLCTNAGKAMPNGGILSITLTETTADETLLAKYPEMKKTRYLQLTVKDTGSGIAPEIKNRIFDPFFTTRSKESGTGLGLSVVHGIVKNCQGIITLASELHCGSTFNIFLPVIDHEILSVSPVSGPLRRGTEHILFIDDENSLVEIAETFLERLGYRVSGFTSSMEALEKFRATPKAFDLVITDMTMPKMTGDNLSRKILAIREDIPIILCTGFSEQISEEKAREIGIKTFLMKPINQETLTRTVGDILDSA</sequence>
<keyword evidence="9" id="KW-0472">Membrane</keyword>
<evidence type="ECO:0000313" key="14">
    <source>
        <dbReference type="EMBL" id="BCL62515.1"/>
    </source>
</evidence>
<dbReference type="RefSeq" id="WP_228854866.1">
    <property type="nucleotide sequence ID" value="NZ_AP024086.1"/>
</dbReference>
<evidence type="ECO:0000256" key="8">
    <source>
        <dbReference type="PROSITE-ProRule" id="PRU00169"/>
    </source>
</evidence>
<dbReference type="SMART" id="SM00388">
    <property type="entry name" value="HisKA"/>
    <property type="match status" value="1"/>
</dbReference>
<dbReference type="Pfam" id="PF00512">
    <property type="entry name" value="HisKA"/>
    <property type="match status" value="1"/>
</dbReference>
<dbReference type="CDD" id="cd00082">
    <property type="entry name" value="HisKA"/>
    <property type="match status" value="1"/>
</dbReference>
<keyword evidence="15" id="KW-1185">Reference proteome</keyword>
<dbReference type="EMBL" id="AP024086">
    <property type="protein sequence ID" value="BCL62515.1"/>
    <property type="molecule type" value="Genomic_DNA"/>
</dbReference>
<dbReference type="SMART" id="SM00387">
    <property type="entry name" value="HATPase_c"/>
    <property type="match status" value="1"/>
</dbReference>
<keyword evidence="7" id="KW-0902">Two-component regulatory system</keyword>
<dbReference type="Proteomes" id="UP000826725">
    <property type="component" value="Chromosome"/>
</dbReference>
<dbReference type="EC" id="2.7.13.3" evidence="2"/>
<feature type="domain" description="PAS" evidence="12">
    <location>
        <begin position="99"/>
        <end position="151"/>
    </location>
</feature>
<organism evidence="14 15">
    <name type="scientific">Desulfomarina profundi</name>
    <dbReference type="NCBI Taxonomy" id="2772557"/>
    <lineage>
        <taxon>Bacteria</taxon>
        <taxon>Pseudomonadati</taxon>
        <taxon>Thermodesulfobacteriota</taxon>
        <taxon>Desulfobulbia</taxon>
        <taxon>Desulfobulbales</taxon>
        <taxon>Desulfobulbaceae</taxon>
        <taxon>Desulfomarina</taxon>
    </lineage>
</organism>
<dbReference type="PROSITE" id="PS50113">
    <property type="entry name" value="PAC"/>
    <property type="match status" value="1"/>
</dbReference>
<keyword evidence="4" id="KW-0547">Nucleotide-binding</keyword>
<feature type="transmembrane region" description="Helical" evidence="9">
    <location>
        <begin position="65"/>
        <end position="84"/>
    </location>
</feature>
<evidence type="ECO:0000256" key="5">
    <source>
        <dbReference type="ARBA" id="ARBA00022777"/>
    </source>
</evidence>
<keyword evidence="9" id="KW-0812">Transmembrane</keyword>
<dbReference type="PROSITE" id="PS50109">
    <property type="entry name" value="HIS_KIN"/>
    <property type="match status" value="1"/>
</dbReference>
<accession>A0A8D5FKE9</accession>
<dbReference type="CDD" id="cd00130">
    <property type="entry name" value="PAS"/>
    <property type="match status" value="1"/>
</dbReference>
<keyword evidence="3" id="KW-0808">Transferase</keyword>
<dbReference type="SMART" id="SM00091">
    <property type="entry name" value="PAS"/>
    <property type="match status" value="1"/>
</dbReference>
<keyword evidence="9" id="KW-1133">Transmembrane helix</keyword>
<feature type="domain" description="Response regulatory" evidence="11">
    <location>
        <begin position="472"/>
        <end position="588"/>
    </location>
</feature>
<evidence type="ECO:0000259" key="13">
    <source>
        <dbReference type="PROSITE" id="PS50113"/>
    </source>
</evidence>
<evidence type="ECO:0000256" key="9">
    <source>
        <dbReference type="SAM" id="Phobius"/>
    </source>
</evidence>
<proteinExistence type="predicted"/>
<dbReference type="GO" id="GO:0000155">
    <property type="term" value="F:phosphorelay sensor kinase activity"/>
    <property type="evidence" value="ECO:0007669"/>
    <property type="project" value="InterPro"/>
</dbReference>
<keyword evidence="8" id="KW-0597">Phosphoprotein</keyword>
<evidence type="ECO:0000259" key="10">
    <source>
        <dbReference type="PROSITE" id="PS50109"/>
    </source>
</evidence>
<dbReference type="PROSITE" id="PS50110">
    <property type="entry name" value="RESPONSE_REGULATORY"/>
    <property type="match status" value="1"/>
</dbReference>
<evidence type="ECO:0000256" key="4">
    <source>
        <dbReference type="ARBA" id="ARBA00022741"/>
    </source>
</evidence>
<name>A0A8D5FKE9_9BACT</name>
<dbReference type="KEGG" id="dbk:DGMP_32080"/>
<evidence type="ECO:0000256" key="6">
    <source>
        <dbReference type="ARBA" id="ARBA00022840"/>
    </source>
</evidence>
<evidence type="ECO:0000259" key="12">
    <source>
        <dbReference type="PROSITE" id="PS50112"/>
    </source>
</evidence>
<dbReference type="InterPro" id="IPR000700">
    <property type="entry name" value="PAS-assoc_C"/>
</dbReference>
<dbReference type="CDD" id="cd17546">
    <property type="entry name" value="REC_hyHK_CKI1_RcsC-like"/>
    <property type="match status" value="1"/>
</dbReference>
<dbReference type="SMART" id="SM00448">
    <property type="entry name" value="REC"/>
    <property type="match status" value="1"/>
</dbReference>
<dbReference type="AlphaFoldDB" id="A0A8D5FKE9"/>
<dbReference type="NCBIfam" id="TIGR00229">
    <property type="entry name" value="sensory_box"/>
    <property type="match status" value="1"/>
</dbReference>
<evidence type="ECO:0000313" key="15">
    <source>
        <dbReference type="Proteomes" id="UP000826725"/>
    </source>
</evidence>
<evidence type="ECO:0000259" key="11">
    <source>
        <dbReference type="PROSITE" id="PS50110"/>
    </source>
</evidence>
<dbReference type="InterPro" id="IPR001789">
    <property type="entry name" value="Sig_transdc_resp-reg_receiver"/>
</dbReference>
<evidence type="ECO:0000256" key="7">
    <source>
        <dbReference type="ARBA" id="ARBA00023012"/>
    </source>
</evidence>
<comment type="catalytic activity">
    <reaction evidence="1">
        <text>ATP + protein L-histidine = ADP + protein N-phospho-L-histidine.</text>
        <dbReference type="EC" id="2.7.13.3"/>
    </reaction>
</comment>
<evidence type="ECO:0000256" key="3">
    <source>
        <dbReference type="ARBA" id="ARBA00022679"/>
    </source>
</evidence>
<feature type="domain" description="Histidine kinase" evidence="10">
    <location>
        <begin position="231"/>
        <end position="453"/>
    </location>
</feature>
<keyword evidence="6" id="KW-0067">ATP-binding</keyword>